<dbReference type="SUPFAM" id="SSF54427">
    <property type="entry name" value="NTF2-like"/>
    <property type="match status" value="1"/>
</dbReference>
<dbReference type="Proteomes" id="UP000295447">
    <property type="component" value="Unassembled WGS sequence"/>
</dbReference>
<organism evidence="2 3">
    <name type="scientific">Kribbella kalugense</name>
    <dbReference type="NCBI Taxonomy" id="2512221"/>
    <lineage>
        <taxon>Bacteria</taxon>
        <taxon>Bacillati</taxon>
        <taxon>Actinomycetota</taxon>
        <taxon>Actinomycetes</taxon>
        <taxon>Propionibacteriales</taxon>
        <taxon>Kribbellaceae</taxon>
        <taxon>Kribbella</taxon>
    </lineage>
</organism>
<dbReference type="Pfam" id="PF12680">
    <property type="entry name" value="SnoaL_2"/>
    <property type="match status" value="1"/>
</dbReference>
<dbReference type="OrthoDB" id="8080938at2"/>
<dbReference type="AlphaFoldDB" id="A0A4R7ZE21"/>
<feature type="domain" description="SnoaL-like" evidence="1">
    <location>
        <begin position="12"/>
        <end position="103"/>
    </location>
</feature>
<dbReference type="EMBL" id="SODF01000004">
    <property type="protein sequence ID" value="TDW14388.1"/>
    <property type="molecule type" value="Genomic_DNA"/>
</dbReference>
<comment type="caution">
    <text evidence="2">The sequence shown here is derived from an EMBL/GenBank/DDBJ whole genome shotgun (WGS) entry which is preliminary data.</text>
</comment>
<protein>
    <submittedName>
        <fullName evidence="2">SnoaL-like protein</fullName>
    </submittedName>
</protein>
<gene>
    <name evidence="2" type="ORF">EV650_7979</name>
</gene>
<reference evidence="2 3" key="1">
    <citation type="submission" date="2019-03" db="EMBL/GenBank/DDBJ databases">
        <title>Genomic Encyclopedia of Type Strains, Phase III (KMG-III): the genomes of soil and plant-associated and newly described type strains.</title>
        <authorList>
            <person name="Whitman W."/>
        </authorList>
    </citation>
    <scope>NUCLEOTIDE SEQUENCE [LARGE SCALE GENOMIC DNA]</scope>
    <source>
        <strain evidence="2 3">VKM Ac-2570</strain>
    </source>
</reference>
<name>A0A4R7ZE21_9ACTN</name>
<evidence type="ECO:0000313" key="2">
    <source>
        <dbReference type="EMBL" id="TDW14388.1"/>
    </source>
</evidence>
<dbReference type="InterPro" id="IPR032710">
    <property type="entry name" value="NTF2-like_dom_sf"/>
</dbReference>
<evidence type="ECO:0000313" key="3">
    <source>
        <dbReference type="Proteomes" id="UP000295447"/>
    </source>
</evidence>
<evidence type="ECO:0000259" key="1">
    <source>
        <dbReference type="Pfam" id="PF12680"/>
    </source>
</evidence>
<dbReference type="RefSeq" id="WP_134124339.1">
    <property type="nucleotide sequence ID" value="NZ_SODF01000004.1"/>
</dbReference>
<keyword evidence="3" id="KW-1185">Reference proteome</keyword>
<accession>A0A4R7ZE21</accession>
<proteinExistence type="predicted"/>
<dbReference type="InterPro" id="IPR037401">
    <property type="entry name" value="SnoaL-like"/>
</dbReference>
<sequence>MSQESLEIPAAVQRALAAIDAQDNDAFVAAFAPDGYVDDWGRQFRGPDQIRSWSQNELIGKQATFTDTQVTQPGNPLTILTQVGGKGFNGPSHFTFAIDNDQLASMTITA</sequence>
<dbReference type="Gene3D" id="3.10.450.50">
    <property type="match status" value="1"/>
</dbReference>